<keyword evidence="1" id="KW-1133">Transmembrane helix</keyword>
<feature type="transmembrane region" description="Helical" evidence="1">
    <location>
        <begin position="102"/>
        <end position="119"/>
    </location>
</feature>
<comment type="caution">
    <text evidence="2">The sequence shown here is derived from an EMBL/GenBank/DDBJ whole genome shotgun (WGS) entry which is preliminary data.</text>
</comment>
<reference evidence="2" key="2">
    <citation type="submission" date="2020-09" db="EMBL/GenBank/DDBJ databases">
        <authorList>
            <person name="Sun Q."/>
            <person name="Kim S."/>
        </authorList>
    </citation>
    <scope>NUCLEOTIDE SEQUENCE</scope>
    <source>
        <strain evidence="2">KCTC 12711</strain>
    </source>
</reference>
<name>A0A918RT55_9GAMM</name>
<dbReference type="Proteomes" id="UP000614811">
    <property type="component" value="Unassembled WGS sequence"/>
</dbReference>
<keyword evidence="3" id="KW-1185">Reference proteome</keyword>
<keyword evidence="1" id="KW-0812">Transmembrane</keyword>
<dbReference type="AlphaFoldDB" id="A0A918RT55"/>
<keyword evidence="1" id="KW-0472">Membrane</keyword>
<organism evidence="2 3">
    <name type="scientific">Arenicella chitinivorans</name>
    <dbReference type="NCBI Taxonomy" id="1329800"/>
    <lineage>
        <taxon>Bacteria</taxon>
        <taxon>Pseudomonadati</taxon>
        <taxon>Pseudomonadota</taxon>
        <taxon>Gammaproteobacteria</taxon>
        <taxon>Arenicellales</taxon>
        <taxon>Arenicellaceae</taxon>
        <taxon>Arenicella</taxon>
    </lineage>
</organism>
<evidence type="ECO:0000313" key="2">
    <source>
        <dbReference type="EMBL" id="GHA08857.1"/>
    </source>
</evidence>
<dbReference type="InterPro" id="IPR045964">
    <property type="entry name" value="DUF6384"/>
</dbReference>
<dbReference type="RefSeq" id="WP_189400071.1">
    <property type="nucleotide sequence ID" value="NZ_BMXA01000002.1"/>
</dbReference>
<dbReference type="Pfam" id="PF19911">
    <property type="entry name" value="DUF6384"/>
    <property type="match status" value="1"/>
</dbReference>
<gene>
    <name evidence="2" type="ORF">GCM10008090_18440</name>
</gene>
<proteinExistence type="predicted"/>
<evidence type="ECO:0000313" key="3">
    <source>
        <dbReference type="Proteomes" id="UP000614811"/>
    </source>
</evidence>
<sequence>MAEKHAAAPLEDIMVAMDVVDNLRHQQTLVDRELDVESRRERLLERLRTMYAAQGIEVPDHVLQEGIAALEEERFKYEPVPSSWRTKLAHIWISRGRWGKPVGFLAVVGAVFYSVYFVTDVLPERKMLVGLPTQIERVVTEINQTAKDSTVASDAQTLASNAMRAIDSGNTDIAQSILSNLQDLEAKLKRSYDIRVVARQNQNSGIWRRPPNNAKGRNYYLIVEAIGTDKQPVELLIFNQENNQAKRTKVWGLRVDEATFMAVAADKKDDGIIQNNIVGRKPVGVLEPEYRIATSGATITEW</sequence>
<accession>A0A918RT55</accession>
<dbReference type="EMBL" id="BMXA01000002">
    <property type="protein sequence ID" value="GHA08857.1"/>
    <property type="molecule type" value="Genomic_DNA"/>
</dbReference>
<evidence type="ECO:0000256" key="1">
    <source>
        <dbReference type="SAM" id="Phobius"/>
    </source>
</evidence>
<reference evidence="2" key="1">
    <citation type="journal article" date="2014" name="Int. J. Syst. Evol. Microbiol.">
        <title>Complete genome sequence of Corynebacterium casei LMG S-19264T (=DSM 44701T), isolated from a smear-ripened cheese.</title>
        <authorList>
            <consortium name="US DOE Joint Genome Institute (JGI-PGF)"/>
            <person name="Walter F."/>
            <person name="Albersmeier A."/>
            <person name="Kalinowski J."/>
            <person name="Ruckert C."/>
        </authorList>
    </citation>
    <scope>NUCLEOTIDE SEQUENCE</scope>
    <source>
        <strain evidence="2">KCTC 12711</strain>
    </source>
</reference>
<protein>
    <submittedName>
        <fullName evidence="2">Uncharacterized protein</fullName>
    </submittedName>
</protein>